<gene>
    <name evidence="2" type="ORF">TGP89_217000</name>
</gene>
<feature type="compositionally biased region" description="Basic and acidic residues" evidence="1">
    <location>
        <begin position="673"/>
        <end position="685"/>
    </location>
</feature>
<feature type="region of interest" description="Disordered" evidence="1">
    <location>
        <begin position="1"/>
        <end position="306"/>
    </location>
</feature>
<dbReference type="VEuPathDB" id="ToxoDB:TGP89_217000"/>
<feature type="region of interest" description="Disordered" evidence="1">
    <location>
        <begin position="323"/>
        <end position="370"/>
    </location>
</feature>
<feature type="compositionally biased region" description="Basic residues" evidence="1">
    <location>
        <begin position="1"/>
        <end position="18"/>
    </location>
</feature>
<feature type="compositionally biased region" description="Basic and acidic residues" evidence="1">
    <location>
        <begin position="176"/>
        <end position="190"/>
    </location>
</feature>
<evidence type="ECO:0000313" key="3">
    <source>
        <dbReference type="Proteomes" id="UP000028828"/>
    </source>
</evidence>
<protein>
    <submittedName>
        <fullName evidence="2">Uncharacterized protein</fullName>
    </submittedName>
</protein>
<feature type="compositionally biased region" description="Basic and acidic residues" evidence="1">
    <location>
        <begin position="48"/>
        <end position="65"/>
    </location>
</feature>
<dbReference type="AlphaFoldDB" id="A0A086JH80"/>
<sequence>MARGKAKAKAASAAKKRNARDTRPTDRDRGKAEEAPTAAETQEVEETTEAKPLAERRGDCEEEKARKKRAATDKASGVEEEEDKKENEKDTGGEKDTGESVTRGDAFAEGPSQAVAESEKCKETPKETSVRDSPEPATSGVHTPDTGEAPAEQSEPPVLDSPSEKPSQQKTQQPCDSRDRDSKGQRKELPPPRLLSLRPQPGVCTPPPPPVAPLILSAPQRQRPLAPRVFSPPVPPPPLSHNLPRSAAVPPPPFPSPVLLTGRRPPPPPAPQPAFASSPQSSAPAFRGVSPPAASPPFQQRTLEGTMDPFAQLAYFTLLQQQREESEKLTQEPPSVGGADPSAFRPSLSSAESKPRAERDGAPASDGASVAGAPSVLEVGTTYTGLSTTSHFGLYSEPEMLRRIEAARDYEEVRSLVNLYSEKAKKFPSVLGALLLRLALLGRQVFRDQLLETSRALMKNGGVLEQEAAKKALKDPLPGSTLGPLERSPQEDVKFSDFTKTTARLSDCLMEHLRTDASRVSNDVLQNLLWALSLTQTNCMGVFRELASFASVRQDLSASQLVTLFCAYTRGLEKTSDRRGGVNITSDDSAFFEDCVQKLLLRPEELASLTAKQIALFLQACTRLNFNNALLLKHIGKLSLQKEKEFAPKEWATVVAVFTRFGVPLRGECEKLRRERRARDWERPPPPKKPKPISQC</sequence>
<accession>A0A086JH80</accession>
<feature type="compositionally biased region" description="Low complexity" evidence="1">
    <location>
        <begin position="273"/>
        <end position="286"/>
    </location>
</feature>
<feature type="compositionally biased region" description="Basic and acidic residues" evidence="1">
    <location>
        <begin position="117"/>
        <end position="134"/>
    </location>
</feature>
<comment type="caution">
    <text evidence="2">The sequence shown here is derived from an EMBL/GenBank/DDBJ whole genome shotgun (WGS) entry which is preliminary data.</text>
</comment>
<feature type="region of interest" description="Disordered" evidence="1">
    <location>
        <begin position="673"/>
        <end position="696"/>
    </location>
</feature>
<feature type="compositionally biased region" description="Low complexity" evidence="1">
    <location>
        <begin position="213"/>
        <end position="229"/>
    </location>
</feature>
<reference evidence="2 3" key="1">
    <citation type="submission" date="2014-03" db="EMBL/GenBank/DDBJ databases">
        <authorList>
            <person name="Sibley D."/>
            <person name="Venepally P."/>
            <person name="Karamycheva S."/>
            <person name="Hadjithomas M."/>
            <person name="Khan A."/>
            <person name="Brunk B."/>
            <person name="Roos D."/>
            <person name="Caler E."/>
            <person name="Lorenzi H."/>
        </authorList>
    </citation>
    <scope>NUCLEOTIDE SEQUENCE [LARGE SCALE GENOMIC DNA]</scope>
    <source>
        <strain evidence="3">p89</strain>
    </source>
</reference>
<dbReference type="Proteomes" id="UP000028828">
    <property type="component" value="Unassembled WGS sequence"/>
</dbReference>
<feature type="compositionally biased region" description="Pro residues" evidence="1">
    <location>
        <begin position="230"/>
        <end position="239"/>
    </location>
</feature>
<evidence type="ECO:0000313" key="2">
    <source>
        <dbReference type="EMBL" id="KFG31498.1"/>
    </source>
</evidence>
<feature type="compositionally biased region" description="Polar residues" evidence="1">
    <location>
        <begin position="164"/>
        <end position="175"/>
    </location>
</feature>
<feature type="compositionally biased region" description="Basic and acidic residues" evidence="1">
    <location>
        <begin position="19"/>
        <end position="34"/>
    </location>
</feature>
<evidence type="ECO:0000256" key="1">
    <source>
        <dbReference type="SAM" id="MobiDB-lite"/>
    </source>
</evidence>
<feature type="compositionally biased region" description="Basic residues" evidence="1">
    <location>
        <begin position="686"/>
        <end position="696"/>
    </location>
</feature>
<dbReference type="EMBL" id="AEYI02001949">
    <property type="protein sequence ID" value="KFG31498.1"/>
    <property type="molecule type" value="Genomic_DNA"/>
</dbReference>
<feature type="compositionally biased region" description="Low complexity" evidence="1">
    <location>
        <begin position="194"/>
        <end position="203"/>
    </location>
</feature>
<dbReference type="OrthoDB" id="333475at2759"/>
<name>A0A086JH80_TOXGO</name>
<feature type="compositionally biased region" description="Basic and acidic residues" evidence="1">
    <location>
        <begin position="84"/>
        <end position="98"/>
    </location>
</feature>
<organism evidence="2 3">
    <name type="scientific">Toxoplasma gondii p89</name>
    <dbReference type="NCBI Taxonomy" id="943119"/>
    <lineage>
        <taxon>Eukaryota</taxon>
        <taxon>Sar</taxon>
        <taxon>Alveolata</taxon>
        <taxon>Apicomplexa</taxon>
        <taxon>Conoidasida</taxon>
        <taxon>Coccidia</taxon>
        <taxon>Eucoccidiorida</taxon>
        <taxon>Eimeriorina</taxon>
        <taxon>Sarcocystidae</taxon>
        <taxon>Toxoplasma</taxon>
    </lineage>
</organism>
<proteinExistence type="predicted"/>